<proteinExistence type="predicted"/>
<evidence type="ECO:0000313" key="2">
    <source>
        <dbReference type="EnsemblMetazoa" id="XP_011672254"/>
    </source>
</evidence>
<feature type="domain" description="Sulfotransferase" evidence="1">
    <location>
        <begin position="248"/>
        <end position="417"/>
    </location>
</feature>
<protein>
    <recommendedName>
        <fullName evidence="1">Sulfotransferase domain-containing protein</fullName>
    </recommendedName>
</protein>
<dbReference type="GO" id="GO:0001517">
    <property type="term" value="F:N-acetylglucosamine 6-O-sulfotransferase activity"/>
    <property type="evidence" value="ECO:0000318"/>
    <property type="project" value="GO_Central"/>
</dbReference>
<accession>A0A7M7LT90</accession>
<reference evidence="2" key="2">
    <citation type="submission" date="2021-01" db="UniProtKB">
        <authorList>
            <consortium name="EnsemblMetazoa"/>
        </authorList>
    </citation>
    <scope>IDENTIFICATION</scope>
</reference>
<reference evidence="3" key="1">
    <citation type="submission" date="2015-02" db="EMBL/GenBank/DDBJ databases">
        <title>Genome sequencing for Strongylocentrotus purpuratus.</title>
        <authorList>
            <person name="Murali S."/>
            <person name="Liu Y."/>
            <person name="Vee V."/>
            <person name="English A."/>
            <person name="Wang M."/>
            <person name="Skinner E."/>
            <person name="Han Y."/>
            <person name="Muzny D.M."/>
            <person name="Worley K.C."/>
            <person name="Gibbs R.A."/>
        </authorList>
    </citation>
    <scope>NUCLEOTIDE SEQUENCE</scope>
</reference>
<dbReference type="GO" id="GO:0006044">
    <property type="term" value="P:N-acetylglucosamine metabolic process"/>
    <property type="evidence" value="ECO:0000318"/>
    <property type="project" value="GO_Central"/>
</dbReference>
<dbReference type="PANTHER" id="PTHR10704">
    <property type="entry name" value="CARBOHYDRATE SULFOTRANSFERASE"/>
    <property type="match status" value="1"/>
</dbReference>
<name>A0A7M7LT90_STRPU</name>
<sequence length="432" mass="49445">MRALIQCKNLLLSRWSTRLALAIALLTLFVMTMNYVDLVSRKPGRHDKGTASHEYEEESRYFPNRSTAVVTPTRQRATLEEVPNMGLIEEGVEDQIVFNSKSPSTSSPPFIVILAQWRFGSSVIGELFNQNHDVFYLFEPLWLVDQMRRLKRLPSSPFSSEVHEYSSRVIRDIAACNMTEEYVRLSNLWGGLINNRAVCEATSSQNGCRFQNADMINNLCSKFNGLKATKIIRADLDNIKPLVIDGKVNVKVIHLVRDPRGSAASRIHYYFDGWRELVEAHETEFPKHGRLAPLGLTNATKRLKDCIPTMCKWMRETLRDAAAMPDWLKGRYHLLRYEDFAAAPLNTTEDLYQFVGLPLPQGIREWVRENTEAKHSASGTFAVRKNSRVTAQKWLSDLSELEIEQVENICLDVMDDLGYERYATLKSSKTKY</sequence>
<dbReference type="EnsemblMetazoa" id="XM_003731023">
    <property type="protein sequence ID" value="XP_003731071"/>
    <property type="gene ID" value="LOC100889433"/>
</dbReference>
<dbReference type="OMA" id="REMPANV"/>
<keyword evidence="3" id="KW-1185">Reference proteome</keyword>
<dbReference type="Pfam" id="PF00685">
    <property type="entry name" value="Sulfotransfer_1"/>
    <property type="match status" value="1"/>
</dbReference>
<dbReference type="GeneID" id="100889433"/>
<dbReference type="FunFam" id="3.40.50.300:FF:002285">
    <property type="entry name" value="Uncharacterized protein"/>
    <property type="match status" value="1"/>
</dbReference>
<dbReference type="RefSeq" id="XP_003731071.2">
    <property type="nucleotide sequence ID" value="XM_003731023.3"/>
</dbReference>
<dbReference type="GO" id="GO:0006790">
    <property type="term" value="P:sulfur compound metabolic process"/>
    <property type="evidence" value="ECO:0000318"/>
    <property type="project" value="GO_Central"/>
</dbReference>
<dbReference type="EnsemblMetazoa" id="XM_011673952">
    <property type="protein sequence ID" value="XP_011672254"/>
    <property type="gene ID" value="LOC100889433"/>
</dbReference>
<dbReference type="InterPro" id="IPR051135">
    <property type="entry name" value="Gal/GlcNAc/GalNAc_ST"/>
</dbReference>
<dbReference type="InterPro" id="IPR000863">
    <property type="entry name" value="Sulfotransferase_dom"/>
</dbReference>
<dbReference type="OrthoDB" id="6138663at2759"/>
<organism evidence="2 3">
    <name type="scientific">Strongylocentrotus purpuratus</name>
    <name type="common">Purple sea urchin</name>
    <dbReference type="NCBI Taxonomy" id="7668"/>
    <lineage>
        <taxon>Eukaryota</taxon>
        <taxon>Metazoa</taxon>
        <taxon>Echinodermata</taxon>
        <taxon>Eleutherozoa</taxon>
        <taxon>Echinozoa</taxon>
        <taxon>Echinoidea</taxon>
        <taxon>Euechinoidea</taxon>
        <taxon>Echinacea</taxon>
        <taxon>Camarodonta</taxon>
        <taxon>Echinidea</taxon>
        <taxon>Strongylocentrotidae</taxon>
        <taxon>Strongylocentrotus</taxon>
    </lineage>
</organism>
<dbReference type="KEGG" id="spu:100889433"/>
<dbReference type="Gene3D" id="3.40.50.300">
    <property type="entry name" value="P-loop containing nucleotide triphosphate hydrolases"/>
    <property type="match status" value="1"/>
</dbReference>
<dbReference type="RefSeq" id="XP_011672254.2">
    <property type="nucleotide sequence ID" value="XM_011673952.2"/>
</dbReference>
<dbReference type="PANTHER" id="PTHR10704:SF44">
    <property type="entry name" value="LD35051P-RELATED"/>
    <property type="match status" value="1"/>
</dbReference>
<evidence type="ECO:0000259" key="1">
    <source>
        <dbReference type="Pfam" id="PF00685"/>
    </source>
</evidence>
<dbReference type="InParanoid" id="A0A7M7LT90"/>
<evidence type="ECO:0000313" key="3">
    <source>
        <dbReference type="Proteomes" id="UP000007110"/>
    </source>
</evidence>
<dbReference type="Proteomes" id="UP000007110">
    <property type="component" value="Unassembled WGS sequence"/>
</dbReference>
<dbReference type="SUPFAM" id="SSF52540">
    <property type="entry name" value="P-loop containing nucleoside triphosphate hydrolases"/>
    <property type="match status" value="1"/>
</dbReference>
<dbReference type="InterPro" id="IPR027417">
    <property type="entry name" value="P-loop_NTPase"/>
</dbReference>
<dbReference type="AlphaFoldDB" id="A0A7M7LT90"/>